<protein>
    <recommendedName>
        <fullName evidence="3">FHF complex subunit HOOK-interacting protein C-terminal domain-containing protein</fullName>
    </recommendedName>
</protein>
<feature type="domain" description="FHF complex subunit HOOK-interacting protein C-terminal" evidence="3">
    <location>
        <begin position="570"/>
        <end position="688"/>
    </location>
</feature>
<feature type="region of interest" description="Disordered" evidence="2">
    <location>
        <begin position="700"/>
        <end position="795"/>
    </location>
</feature>
<evidence type="ECO:0000313" key="5">
    <source>
        <dbReference type="Proteomes" id="UP000799776"/>
    </source>
</evidence>
<evidence type="ECO:0000259" key="3">
    <source>
        <dbReference type="Pfam" id="PF19314"/>
    </source>
</evidence>
<feature type="non-terminal residue" evidence="4">
    <location>
        <position position="1"/>
    </location>
</feature>
<dbReference type="EMBL" id="ML978724">
    <property type="protein sequence ID" value="KAF2086479.1"/>
    <property type="molecule type" value="Genomic_DNA"/>
</dbReference>
<dbReference type="OrthoDB" id="5350595at2759"/>
<feature type="compositionally biased region" description="Low complexity" evidence="2">
    <location>
        <begin position="770"/>
        <end position="788"/>
    </location>
</feature>
<evidence type="ECO:0000256" key="2">
    <source>
        <dbReference type="SAM" id="MobiDB-lite"/>
    </source>
</evidence>
<dbReference type="Pfam" id="PF10257">
    <property type="entry name" value="RAI16-like"/>
    <property type="match status" value="1"/>
</dbReference>
<gene>
    <name evidence="4" type="ORF">K490DRAFT_44338</name>
</gene>
<evidence type="ECO:0000313" key="4">
    <source>
        <dbReference type="EMBL" id="KAF2086479.1"/>
    </source>
</evidence>
<comment type="caution">
    <text evidence="4">The sequence shown here is derived from an EMBL/GenBank/DDBJ whole genome shotgun (WGS) entry which is preliminary data.</text>
</comment>
<sequence length="901" mass="99866">WTRLIGGTGSLKRQSTVNDPQQRLARFKRVYNQILHTWHKASSLSTDASALDNLRTSFQRLTSILHDESRSPAPHLCLSFASSSQIYSAIGRIASTSHNEGVVREAVGVFSALIDSEEEEFLANERFAEALMTFISKIAGSGSLVVGEDTEADIVELLFGISAKIRLEPEILPIWFSSKVTAKVDQYGRKLSQIAGFAGVTQKEDFPLCYQLIDHVHHEGRIGDFARTGLLYIFESASKSPELEQWIVESDLATLMASGLGALYSQLSRKLSVLHPEKDLPVILAFSDYPDVSLRADVENIFSQEFRIHMDTFLSYLAFWQDVLEHCRSLDVRHTLIDHFQVLFLSQLLYPSLLESSDVDGGSSVAVLTYLRRILDALDHAELVKKILRYLLNLPDEHARPKTPLSPVTAKRRSSLMLLSQPSDHDDKLNPSLFNLVDLLLNSTKSKNSQTVMAALKLVTVIVSKNHSHATGTLLQVSEVQVKESHRTLGALNAELESYVSIASDLVDDDNMNREYEFLLKDMLNMLETHPCSAILLGLHNLNIPSQAAVDFLAQEQQKQRNVHHLILSDPLFQSLVALLSTFLTNNVEVNLSLTEALINLASCPNLRLEGWLVVEPSRYHFTSDDASTYADEEEGIRNLYLARRTPTWSAQDTPPILSALQCLHKQIAQLRKEIPDFDNHVRNRKQAFRVHEEINEAMRSTAAFPPPSPSPMTATRKSSEVSSRALSPKGLPVPRHVLDAHASSPRSQSPRGRKPGALSPVPGPNRMLSPAVAGSGSGRASRARSPAKGMRSLGEVVSEVPTSVAEVSGMEMLKRRIKFPLADASAAADTNPHPDIHIAAEAAEAGAEAKEEEREVKEEEPREASLNHVLTNVVILQEFVLELVALLQVRASLFREVRFA</sequence>
<dbReference type="InterPro" id="IPR045669">
    <property type="entry name" value="FHIP_C"/>
</dbReference>
<comment type="similarity">
    <text evidence="1">Belongs to the FHIP family.</text>
</comment>
<proteinExistence type="inferred from homology"/>
<dbReference type="Proteomes" id="UP000799776">
    <property type="component" value="Unassembled WGS sequence"/>
</dbReference>
<dbReference type="SUPFAM" id="SSF48371">
    <property type="entry name" value="ARM repeat"/>
    <property type="match status" value="1"/>
</dbReference>
<keyword evidence="5" id="KW-1185">Reference proteome</keyword>
<name>A0A9P4HUW3_9PEZI</name>
<dbReference type="InterPro" id="IPR016024">
    <property type="entry name" value="ARM-type_fold"/>
</dbReference>
<organism evidence="4 5">
    <name type="scientific">Saccharata proteae CBS 121410</name>
    <dbReference type="NCBI Taxonomy" id="1314787"/>
    <lineage>
        <taxon>Eukaryota</taxon>
        <taxon>Fungi</taxon>
        <taxon>Dikarya</taxon>
        <taxon>Ascomycota</taxon>
        <taxon>Pezizomycotina</taxon>
        <taxon>Dothideomycetes</taxon>
        <taxon>Dothideomycetes incertae sedis</taxon>
        <taxon>Botryosphaeriales</taxon>
        <taxon>Saccharataceae</taxon>
        <taxon>Saccharata</taxon>
    </lineage>
</organism>
<dbReference type="AlphaFoldDB" id="A0A9P4HUW3"/>
<dbReference type="Pfam" id="PF19314">
    <property type="entry name" value="DUF5917"/>
    <property type="match status" value="1"/>
</dbReference>
<accession>A0A9P4HUW3</accession>
<evidence type="ECO:0000256" key="1">
    <source>
        <dbReference type="ARBA" id="ARBA00024336"/>
    </source>
</evidence>
<dbReference type="PANTHER" id="PTHR21705">
    <property type="entry name" value="RAI16 PROTEIN-RELATED"/>
    <property type="match status" value="1"/>
</dbReference>
<dbReference type="PANTHER" id="PTHR21705:SF11">
    <property type="entry name" value="FHIP FAMILY PROTEIN CG3558"/>
    <property type="match status" value="1"/>
</dbReference>
<dbReference type="InterPro" id="IPR019384">
    <property type="entry name" value="FHIP"/>
</dbReference>
<reference evidence="4" key="1">
    <citation type="journal article" date="2020" name="Stud. Mycol.">
        <title>101 Dothideomycetes genomes: a test case for predicting lifestyles and emergence of pathogens.</title>
        <authorList>
            <person name="Haridas S."/>
            <person name="Albert R."/>
            <person name="Binder M."/>
            <person name="Bloem J."/>
            <person name="Labutti K."/>
            <person name="Salamov A."/>
            <person name="Andreopoulos B."/>
            <person name="Baker S."/>
            <person name="Barry K."/>
            <person name="Bills G."/>
            <person name="Bluhm B."/>
            <person name="Cannon C."/>
            <person name="Castanera R."/>
            <person name="Culley D."/>
            <person name="Daum C."/>
            <person name="Ezra D."/>
            <person name="Gonzalez J."/>
            <person name="Henrissat B."/>
            <person name="Kuo A."/>
            <person name="Liang C."/>
            <person name="Lipzen A."/>
            <person name="Lutzoni F."/>
            <person name="Magnuson J."/>
            <person name="Mondo S."/>
            <person name="Nolan M."/>
            <person name="Ohm R."/>
            <person name="Pangilinan J."/>
            <person name="Park H.-J."/>
            <person name="Ramirez L."/>
            <person name="Alfaro M."/>
            <person name="Sun H."/>
            <person name="Tritt A."/>
            <person name="Yoshinaga Y."/>
            <person name="Zwiers L.-H."/>
            <person name="Turgeon B."/>
            <person name="Goodwin S."/>
            <person name="Spatafora J."/>
            <person name="Crous P."/>
            <person name="Grigoriev I."/>
        </authorList>
    </citation>
    <scope>NUCLEOTIDE SEQUENCE</scope>
    <source>
        <strain evidence="4">CBS 121410</strain>
    </source>
</reference>